<evidence type="ECO:0000313" key="4">
    <source>
        <dbReference type="Proteomes" id="UP000799429"/>
    </source>
</evidence>
<comment type="caution">
    <text evidence="3">The sequence shown here is derived from an EMBL/GenBank/DDBJ whole genome shotgun (WGS) entry which is preliminary data.</text>
</comment>
<dbReference type="OrthoDB" id="2993351at2759"/>
<dbReference type="Pfam" id="PF12417">
    <property type="entry name" value="DUF3669"/>
    <property type="match status" value="1"/>
</dbReference>
<gene>
    <name evidence="3" type="ORF">M501DRAFT_994997</name>
</gene>
<proteinExistence type="predicted"/>
<name>A0A9P4S7Y1_9PEZI</name>
<evidence type="ECO:0000256" key="1">
    <source>
        <dbReference type="SAM" id="MobiDB-lite"/>
    </source>
</evidence>
<keyword evidence="4" id="KW-1185">Reference proteome</keyword>
<evidence type="ECO:0000259" key="2">
    <source>
        <dbReference type="Pfam" id="PF12417"/>
    </source>
</evidence>
<feature type="region of interest" description="Disordered" evidence="1">
    <location>
        <begin position="1"/>
        <end position="27"/>
    </location>
</feature>
<evidence type="ECO:0000313" key="3">
    <source>
        <dbReference type="EMBL" id="KAF2837766.1"/>
    </source>
</evidence>
<dbReference type="PANTHER" id="PTHR40780">
    <property type="entry name" value="DUF3669 DOMAIN-CONTAINING PROTEIN"/>
    <property type="match status" value="1"/>
</dbReference>
<protein>
    <recommendedName>
        <fullName evidence="2">DUF3669 domain-containing protein</fullName>
    </recommendedName>
</protein>
<accession>A0A9P4S7Y1</accession>
<dbReference type="Proteomes" id="UP000799429">
    <property type="component" value="Unassembled WGS sequence"/>
</dbReference>
<feature type="compositionally biased region" description="Basic and acidic residues" evidence="1">
    <location>
        <begin position="15"/>
        <end position="27"/>
    </location>
</feature>
<dbReference type="EMBL" id="MU006098">
    <property type="protein sequence ID" value="KAF2837766.1"/>
    <property type="molecule type" value="Genomic_DNA"/>
</dbReference>
<sequence>MTDTEKTPALGYTEKYPDHYYHEEDQDVGYHEEEPYLNYDEDDPDLDYIEEPLDDAPLEMIGAGSCGSVWSCNVPDSKWFRHVIKREDRSSNRSIVKEYLMHQRIQWPPRFHSFSVPVNYDLIGKNDDAFWKDKLERFGEDYQPCYALVSDRIPAFPRSVREEIVKRYCPPELRSTILNSRSNDACLMRAYLGRRKMPQTEEDKPKRFVGFSLRNYPLRADQMEEMGLDTEIYAYAMADALAMLHWDKGIDANDVEFVLAPPTLYTYGVPHDSDIIGKHKVWLLDFDLCQDMSMDEAGVNQAVEAFFRNDPYYPRPYTSSTDELDPLWVVFKKQFLRTSEILLRACHTNLPGLWVDKIEKTSKTIVKKRLKGEC</sequence>
<dbReference type="InterPro" id="IPR022137">
    <property type="entry name" value="Znf_prot_DUF3669"/>
</dbReference>
<organism evidence="3 4">
    <name type="scientific">Patellaria atrata CBS 101060</name>
    <dbReference type="NCBI Taxonomy" id="1346257"/>
    <lineage>
        <taxon>Eukaryota</taxon>
        <taxon>Fungi</taxon>
        <taxon>Dikarya</taxon>
        <taxon>Ascomycota</taxon>
        <taxon>Pezizomycotina</taxon>
        <taxon>Dothideomycetes</taxon>
        <taxon>Dothideomycetes incertae sedis</taxon>
        <taxon>Patellariales</taxon>
        <taxon>Patellariaceae</taxon>
        <taxon>Patellaria</taxon>
    </lineage>
</organism>
<dbReference type="AlphaFoldDB" id="A0A9P4S7Y1"/>
<reference evidence="3" key="1">
    <citation type="journal article" date="2020" name="Stud. Mycol.">
        <title>101 Dothideomycetes genomes: a test case for predicting lifestyles and emergence of pathogens.</title>
        <authorList>
            <person name="Haridas S."/>
            <person name="Albert R."/>
            <person name="Binder M."/>
            <person name="Bloem J."/>
            <person name="Labutti K."/>
            <person name="Salamov A."/>
            <person name="Andreopoulos B."/>
            <person name="Baker S."/>
            <person name="Barry K."/>
            <person name="Bills G."/>
            <person name="Bluhm B."/>
            <person name="Cannon C."/>
            <person name="Castanera R."/>
            <person name="Culley D."/>
            <person name="Daum C."/>
            <person name="Ezra D."/>
            <person name="Gonzalez J."/>
            <person name="Henrissat B."/>
            <person name="Kuo A."/>
            <person name="Liang C."/>
            <person name="Lipzen A."/>
            <person name="Lutzoni F."/>
            <person name="Magnuson J."/>
            <person name="Mondo S."/>
            <person name="Nolan M."/>
            <person name="Ohm R."/>
            <person name="Pangilinan J."/>
            <person name="Park H.-J."/>
            <person name="Ramirez L."/>
            <person name="Alfaro M."/>
            <person name="Sun H."/>
            <person name="Tritt A."/>
            <person name="Yoshinaga Y."/>
            <person name="Zwiers L.-H."/>
            <person name="Turgeon B."/>
            <person name="Goodwin S."/>
            <person name="Spatafora J."/>
            <person name="Crous P."/>
            <person name="Grigoriev I."/>
        </authorList>
    </citation>
    <scope>NUCLEOTIDE SEQUENCE</scope>
    <source>
        <strain evidence="3">CBS 101060</strain>
    </source>
</reference>
<dbReference type="PANTHER" id="PTHR40780:SF3">
    <property type="entry name" value="DUF3669 DOMAIN-CONTAINING PROTEIN"/>
    <property type="match status" value="1"/>
</dbReference>
<feature type="domain" description="DUF3669" evidence="2">
    <location>
        <begin position="281"/>
        <end position="344"/>
    </location>
</feature>